<organism evidence="1">
    <name type="scientific">marine sediment metagenome</name>
    <dbReference type="NCBI Taxonomy" id="412755"/>
    <lineage>
        <taxon>unclassified sequences</taxon>
        <taxon>metagenomes</taxon>
        <taxon>ecological metagenomes</taxon>
    </lineage>
</organism>
<reference evidence="1" key="1">
    <citation type="journal article" date="2015" name="Nature">
        <title>Complex archaea that bridge the gap between prokaryotes and eukaryotes.</title>
        <authorList>
            <person name="Spang A."/>
            <person name="Saw J.H."/>
            <person name="Jorgensen S.L."/>
            <person name="Zaremba-Niedzwiedzka K."/>
            <person name="Martijn J."/>
            <person name="Lind A.E."/>
            <person name="van Eijk R."/>
            <person name="Schleper C."/>
            <person name="Guy L."/>
            <person name="Ettema T.J."/>
        </authorList>
    </citation>
    <scope>NUCLEOTIDE SEQUENCE</scope>
</reference>
<accession>A0A0F9A050</accession>
<proteinExistence type="predicted"/>
<protein>
    <submittedName>
        <fullName evidence="1">Uncharacterized protein</fullName>
    </submittedName>
</protein>
<dbReference type="AlphaFoldDB" id="A0A0F9A050"/>
<evidence type="ECO:0000313" key="1">
    <source>
        <dbReference type="EMBL" id="KKK72024.1"/>
    </source>
</evidence>
<dbReference type="EMBL" id="LAZR01057461">
    <property type="protein sequence ID" value="KKK72024.1"/>
    <property type="molecule type" value="Genomic_DNA"/>
</dbReference>
<gene>
    <name evidence="1" type="ORF">LCGC14_2908070</name>
</gene>
<comment type="caution">
    <text evidence="1">The sequence shown here is derived from an EMBL/GenBank/DDBJ whole genome shotgun (WGS) entry which is preliminary data.</text>
</comment>
<name>A0A0F9A050_9ZZZZ</name>
<sequence>MELKREPRFRIDKESKPPRVFIQCSECGVDIREMHPGERIKVTRAYYCDNCDPGAIVLNPSKVSEDLSCKENKDG</sequence>